<dbReference type="EMBL" id="CM046399">
    <property type="protein sequence ID" value="KAI8527928.1"/>
    <property type="molecule type" value="Genomic_DNA"/>
</dbReference>
<name>A0ACC0LGP6_RHOML</name>
<dbReference type="Proteomes" id="UP001062846">
    <property type="component" value="Chromosome 12"/>
</dbReference>
<proteinExistence type="predicted"/>
<comment type="caution">
    <text evidence="1">The sequence shown here is derived from an EMBL/GenBank/DDBJ whole genome shotgun (WGS) entry which is preliminary data.</text>
</comment>
<organism evidence="1 2">
    <name type="scientific">Rhododendron molle</name>
    <name type="common">Chinese azalea</name>
    <name type="synonym">Azalea mollis</name>
    <dbReference type="NCBI Taxonomy" id="49168"/>
    <lineage>
        <taxon>Eukaryota</taxon>
        <taxon>Viridiplantae</taxon>
        <taxon>Streptophyta</taxon>
        <taxon>Embryophyta</taxon>
        <taxon>Tracheophyta</taxon>
        <taxon>Spermatophyta</taxon>
        <taxon>Magnoliopsida</taxon>
        <taxon>eudicotyledons</taxon>
        <taxon>Gunneridae</taxon>
        <taxon>Pentapetalae</taxon>
        <taxon>asterids</taxon>
        <taxon>Ericales</taxon>
        <taxon>Ericaceae</taxon>
        <taxon>Ericoideae</taxon>
        <taxon>Rhodoreae</taxon>
        <taxon>Rhododendron</taxon>
    </lineage>
</organism>
<protein>
    <submittedName>
        <fullName evidence="1">Uncharacterized protein</fullName>
    </submittedName>
</protein>
<reference evidence="1" key="1">
    <citation type="submission" date="2022-02" db="EMBL/GenBank/DDBJ databases">
        <title>Plant Genome Project.</title>
        <authorList>
            <person name="Zhang R.-G."/>
        </authorList>
    </citation>
    <scope>NUCLEOTIDE SEQUENCE</scope>
    <source>
        <strain evidence="1">AT1</strain>
    </source>
</reference>
<evidence type="ECO:0000313" key="2">
    <source>
        <dbReference type="Proteomes" id="UP001062846"/>
    </source>
</evidence>
<gene>
    <name evidence="1" type="ORF">RHMOL_Rhmol12G0111900</name>
</gene>
<keyword evidence="2" id="KW-1185">Reference proteome</keyword>
<evidence type="ECO:0000313" key="1">
    <source>
        <dbReference type="EMBL" id="KAI8527928.1"/>
    </source>
</evidence>
<accession>A0ACC0LGP6</accession>
<sequence length="119" mass="13446">MAAPLRSFASFLLEFVHCLPSSFLSAIGQNYYQKGVHCHDASSLPTIVKELNRKNLLLGLKDEDWGRVLAHLKVNELNRKNLLLGLNYKDWARVLAHLARRRGTSSLEATVSIGPWHHC</sequence>